<comment type="caution">
    <text evidence="1">The sequence shown here is derived from an EMBL/GenBank/DDBJ whole genome shotgun (WGS) entry which is preliminary data.</text>
</comment>
<proteinExistence type="predicted"/>
<name>A0ABX1VB09_9PLAN</name>
<evidence type="ECO:0000313" key="1">
    <source>
        <dbReference type="EMBL" id="NNJ25284.1"/>
    </source>
</evidence>
<protein>
    <recommendedName>
        <fullName evidence="3">DUF2066 domain-containing protein</fullName>
    </recommendedName>
</protein>
<organism evidence="1 2">
    <name type="scientific">Alienimonas chondri</name>
    <dbReference type="NCBI Taxonomy" id="2681879"/>
    <lineage>
        <taxon>Bacteria</taxon>
        <taxon>Pseudomonadati</taxon>
        <taxon>Planctomycetota</taxon>
        <taxon>Planctomycetia</taxon>
        <taxon>Planctomycetales</taxon>
        <taxon>Planctomycetaceae</taxon>
        <taxon>Alienimonas</taxon>
    </lineage>
</organism>
<evidence type="ECO:0000313" key="2">
    <source>
        <dbReference type="Proteomes" id="UP000609651"/>
    </source>
</evidence>
<sequence length="371" mass="38705">MAASLSAVGCVDRLAAQEPAAAPVPRPAVAPPFPGSPLLENADFFLHLRVADAWNDPTLADLTPPAVRVAGDSMAGLYGLTLAEVESLTLTGPVVAYVAAGFEQLPAEAEAAQAYGRKLGEQAYAQTVGVIRLSRDFDLGAVTAPDGEPAFVKVERKGVAGSLFVGRTGTQVWSAGLYLWQPDARTVAVGKKQRILELQSNAKTPLTRPGFAGLAEGTLQLILAPRDGLSILPTDESIAVLEAGEPPPELAAALKRYDAVRRYAAGIAFTLDLKADPPTVTVTLPALHPDQPKELAELETAVSGWVSEFKTTAINTAAAGDGLPPAFGALIESVAASARQTTEDAVVKVTFTAPSDLREQLGQPIGTSREE</sequence>
<gene>
    <name evidence="1" type="ORF">LzC2_13540</name>
</gene>
<dbReference type="EMBL" id="WTPX01000031">
    <property type="protein sequence ID" value="NNJ25284.1"/>
    <property type="molecule type" value="Genomic_DNA"/>
</dbReference>
<dbReference type="RefSeq" id="WP_171185121.1">
    <property type="nucleotide sequence ID" value="NZ_WTPX01000031.1"/>
</dbReference>
<keyword evidence="2" id="KW-1185">Reference proteome</keyword>
<accession>A0ABX1VB09</accession>
<reference evidence="1 2" key="1">
    <citation type="journal article" date="2020" name="Syst. Appl. Microbiol.">
        <title>Alienimonas chondri sp. nov., a novel planctomycete isolated from the biofilm of the red alga Chondrus crispus.</title>
        <authorList>
            <person name="Vitorino I."/>
            <person name="Albuquerque L."/>
            <person name="Wiegand S."/>
            <person name="Kallscheuer N."/>
            <person name="da Costa M.S."/>
            <person name="Lobo-da-Cunha A."/>
            <person name="Jogler C."/>
            <person name="Lage O.M."/>
        </authorList>
    </citation>
    <scope>NUCLEOTIDE SEQUENCE [LARGE SCALE GENOMIC DNA]</scope>
    <source>
        <strain evidence="1 2">LzC2</strain>
    </source>
</reference>
<evidence type="ECO:0008006" key="3">
    <source>
        <dbReference type="Google" id="ProtNLM"/>
    </source>
</evidence>
<dbReference type="Proteomes" id="UP000609651">
    <property type="component" value="Unassembled WGS sequence"/>
</dbReference>